<evidence type="ECO:0000256" key="2">
    <source>
        <dbReference type="ARBA" id="ARBA00022525"/>
    </source>
</evidence>
<evidence type="ECO:0000256" key="1">
    <source>
        <dbReference type="ARBA" id="ARBA00007257"/>
    </source>
</evidence>
<dbReference type="InterPro" id="IPR013783">
    <property type="entry name" value="Ig-like_fold"/>
</dbReference>
<accession>A0A174A873</accession>
<dbReference type="Proteomes" id="UP000095787">
    <property type="component" value="Unassembled WGS sequence"/>
</dbReference>
<dbReference type="AlphaFoldDB" id="A0A174A873"/>
<comment type="similarity">
    <text evidence="1">Belongs to the serine-aspartate repeat-containing protein (SDr) family.</text>
</comment>
<evidence type="ECO:0000259" key="5">
    <source>
        <dbReference type="Pfam" id="PF17802"/>
    </source>
</evidence>
<keyword evidence="4" id="KW-0472">Membrane</keyword>
<dbReference type="Gene3D" id="2.60.40.10">
    <property type="entry name" value="Immunoglobulins"/>
    <property type="match status" value="4"/>
</dbReference>
<evidence type="ECO:0000256" key="3">
    <source>
        <dbReference type="ARBA" id="ARBA00022729"/>
    </source>
</evidence>
<evidence type="ECO:0000313" key="6">
    <source>
        <dbReference type="EMBL" id="CUN84674.1"/>
    </source>
</evidence>
<keyword evidence="4" id="KW-1133">Transmembrane helix</keyword>
<name>A0A174A873_9FIRM</name>
<proteinExistence type="inferred from homology"/>
<dbReference type="PANTHER" id="PTHR36108:SF13">
    <property type="entry name" value="COLOSSIN-B-RELATED"/>
    <property type="match status" value="1"/>
</dbReference>
<keyword evidence="2" id="KW-0964">Secreted</keyword>
<feature type="transmembrane region" description="Helical" evidence="4">
    <location>
        <begin position="365"/>
        <end position="384"/>
    </location>
</feature>
<keyword evidence="4" id="KW-0812">Transmembrane</keyword>
<feature type="domain" description="SpaA-like prealbumin fold" evidence="5">
    <location>
        <begin position="64"/>
        <end position="151"/>
    </location>
</feature>
<dbReference type="InterPro" id="IPR041033">
    <property type="entry name" value="SpaA_PFL_dom_1"/>
</dbReference>
<feature type="domain" description="SpaA-like prealbumin fold" evidence="5">
    <location>
        <begin position="174"/>
        <end position="258"/>
    </location>
</feature>
<dbReference type="Pfam" id="PF17802">
    <property type="entry name" value="SpaA"/>
    <property type="match status" value="4"/>
</dbReference>
<feature type="domain" description="SpaA-like prealbumin fold" evidence="5">
    <location>
        <begin position="261"/>
        <end position="346"/>
    </location>
</feature>
<feature type="domain" description="SpaA-like prealbumin fold" evidence="5">
    <location>
        <begin position="2"/>
        <end position="49"/>
    </location>
</feature>
<dbReference type="PANTHER" id="PTHR36108">
    <property type="entry name" value="COLOSSIN-B-RELATED"/>
    <property type="match status" value="1"/>
</dbReference>
<evidence type="ECO:0000313" key="7">
    <source>
        <dbReference type="Proteomes" id="UP000095787"/>
    </source>
</evidence>
<reference evidence="6 7" key="1">
    <citation type="submission" date="2015-09" db="EMBL/GenBank/DDBJ databases">
        <authorList>
            <consortium name="Pathogen Informatics"/>
        </authorList>
    </citation>
    <scope>NUCLEOTIDE SEQUENCE [LARGE SCALE GENOMIC DNA]</scope>
    <source>
        <strain evidence="6 7">2789STDY5834841</strain>
    </source>
</reference>
<protein>
    <submittedName>
        <fullName evidence="6">Predicted outer membrane protein</fullName>
    </submittedName>
</protein>
<evidence type="ECO:0000256" key="4">
    <source>
        <dbReference type="SAM" id="Phobius"/>
    </source>
</evidence>
<gene>
    <name evidence="6" type="ORF">ERS852456_00957</name>
</gene>
<dbReference type="EMBL" id="CYZO01000010">
    <property type="protein sequence ID" value="CUN84674.1"/>
    <property type="molecule type" value="Genomic_DNA"/>
</dbReference>
<keyword evidence="3" id="KW-0732">Signal</keyword>
<sequence length="398" mass="44986">MTDTEGKAVVNNLPLGSYYMKETIAGDHFVLNPEQKEFTLTAEDDTQAVVYEGVAYKNERQKISISVEKKDAVTEEKLEGVIFGLYAKEDILSQQGEVLVEKDTLLEKKATDEKGQLTFDSDLYHGKYYVKEEVRKPGYLPNEEIWEIDASYIDQNLAEIKLIKEVENQPMKSQFTKTDATTGEELEGAKLQIIDQDGNIVEEWISTKEPHVVYGLPEGTYTLHEELPPYAEGYVSAEDMEFEVKEDGSVTKVEMKDTYSKVEISKTDLTTGKELEGAKLQILNKEGEVLEEWVTDGKPHLVEKLPVGEELILREITAPEGYEIAEDVKFTLEDTMEVQKVEMKDARTPETPGVPQTGDDHWKQILLFALLGVSAAGLMATMLYKKRHKKADEAKKEE</sequence>
<organism evidence="6 7">
    <name type="scientific">[Ruminococcus] torques</name>
    <dbReference type="NCBI Taxonomy" id="33039"/>
    <lineage>
        <taxon>Bacteria</taxon>
        <taxon>Bacillati</taxon>
        <taxon>Bacillota</taxon>
        <taxon>Clostridia</taxon>
        <taxon>Lachnospirales</taxon>
        <taxon>Lachnospiraceae</taxon>
        <taxon>Mediterraneibacter</taxon>
    </lineage>
</organism>